<protein>
    <submittedName>
        <fullName evidence="2">Uncharacterized protein</fullName>
    </submittedName>
</protein>
<evidence type="ECO:0000256" key="1">
    <source>
        <dbReference type="SAM" id="MobiDB-lite"/>
    </source>
</evidence>
<keyword evidence="3" id="KW-1185">Reference proteome</keyword>
<feature type="region of interest" description="Disordered" evidence="1">
    <location>
        <begin position="72"/>
        <end position="94"/>
    </location>
</feature>
<sequence>MIQESLAAALPNAISTADCYIPCQGRNLVSSTLNVNLVNDDIKVTLGANIEEKITARPKKMAGRRGFRLMEGSVDSFHPSTPGHSPGIGHSKHD</sequence>
<accession>A0A9Q1R8J8</accession>
<comment type="caution">
    <text evidence="2">The sequence shown here is derived from an EMBL/GenBank/DDBJ whole genome shotgun (WGS) entry which is preliminary data.</text>
</comment>
<dbReference type="EMBL" id="JAJAGQ010000013">
    <property type="protein sequence ID" value="KAJ8544877.1"/>
    <property type="molecule type" value="Genomic_DNA"/>
</dbReference>
<proteinExistence type="predicted"/>
<evidence type="ECO:0000313" key="3">
    <source>
        <dbReference type="Proteomes" id="UP001152561"/>
    </source>
</evidence>
<evidence type="ECO:0000313" key="2">
    <source>
        <dbReference type="EMBL" id="KAJ8544877.1"/>
    </source>
</evidence>
<reference evidence="3" key="1">
    <citation type="journal article" date="2023" name="Proc. Natl. Acad. Sci. U.S.A.">
        <title>Genomic and structural basis for evolution of tropane alkaloid biosynthesis.</title>
        <authorList>
            <person name="Wanga Y.-J."/>
            <person name="Taina T."/>
            <person name="Yua J.-Y."/>
            <person name="Lia J."/>
            <person name="Xua B."/>
            <person name="Chenc J."/>
            <person name="D'Auriad J.C."/>
            <person name="Huanga J.-P."/>
            <person name="Huanga S.-X."/>
        </authorList>
    </citation>
    <scope>NUCLEOTIDE SEQUENCE [LARGE SCALE GENOMIC DNA]</scope>
    <source>
        <strain evidence="3">cv. KIB-2019</strain>
    </source>
</reference>
<dbReference type="AlphaFoldDB" id="A0A9Q1R8J8"/>
<organism evidence="2 3">
    <name type="scientific">Anisodus acutangulus</name>
    <dbReference type="NCBI Taxonomy" id="402998"/>
    <lineage>
        <taxon>Eukaryota</taxon>
        <taxon>Viridiplantae</taxon>
        <taxon>Streptophyta</taxon>
        <taxon>Embryophyta</taxon>
        <taxon>Tracheophyta</taxon>
        <taxon>Spermatophyta</taxon>
        <taxon>Magnoliopsida</taxon>
        <taxon>eudicotyledons</taxon>
        <taxon>Gunneridae</taxon>
        <taxon>Pentapetalae</taxon>
        <taxon>asterids</taxon>
        <taxon>lamiids</taxon>
        <taxon>Solanales</taxon>
        <taxon>Solanaceae</taxon>
        <taxon>Solanoideae</taxon>
        <taxon>Hyoscyameae</taxon>
        <taxon>Anisodus</taxon>
    </lineage>
</organism>
<dbReference type="Proteomes" id="UP001152561">
    <property type="component" value="Unassembled WGS sequence"/>
</dbReference>
<name>A0A9Q1R8J8_9SOLA</name>
<gene>
    <name evidence="2" type="ORF">K7X08_017460</name>
</gene>
<dbReference type="OrthoDB" id="1097392at2759"/>